<sequence>MRHLKLLLALAVLPLAGWWWFESNVFTTEWLLGHSEGFQRFVIWMISTLQSSGYVTILVLGTVYVLASLLEIIFWPTGTLTRRWGASALIFWLAVVALEAIGIFNGYSIRYFGVFAVDGQPPPEWGRWLSGVPLALLFAIGPEGLLRWSLLTMLAWGRQFFTHLVAVGEG</sequence>
<feature type="transmembrane region" description="Helical" evidence="1">
    <location>
        <begin position="88"/>
        <end position="108"/>
    </location>
</feature>
<evidence type="ECO:0000256" key="1">
    <source>
        <dbReference type="SAM" id="Phobius"/>
    </source>
</evidence>
<dbReference type="OrthoDB" id="157179at2"/>
<dbReference type="RefSeq" id="WP_015942190.1">
    <property type="nucleotide sequence ID" value="NC_011831.1"/>
</dbReference>
<evidence type="ECO:0000313" key="2">
    <source>
        <dbReference type="EMBL" id="ACL26344.1"/>
    </source>
</evidence>
<protein>
    <submittedName>
        <fullName evidence="2">Uncharacterized protein</fullName>
    </submittedName>
</protein>
<dbReference type="AlphaFoldDB" id="B8G9J1"/>
<keyword evidence="1" id="KW-1133">Transmembrane helix</keyword>
<dbReference type="HOGENOM" id="CLU_1567923_0_0_0"/>
<evidence type="ECO:0000313" key="3">
    <source>
        <dbReference type="Proteomes" id="UP000002508"/>
    </source>
</evidence>
<dbReference type="KEGG" id="cag:Cagg_3505"/>
<dbReference type="Proteomes" id="UP000002508">
    <property type="component" value="Chromosome"/>
</dbReference>
<feature type="transmembrane region" description="Helical" evidence="1">
    <location>
        <begin position="41"/>
        <end position="67"/>
    </location>
</feature>
<gene>
    <name evidence="2" type="ordered locus">Cagg_3505</name>
</gene>
<keyword evidence="1" id="KW-0472">Membrane</keyword>
<organism evidence="2 3">
    <name type="scientific">Chloroflexus aggregans (strain MD-66 / DSM 9485)</name>
    <dbReference type="NCBI Taxonomy" id="326427"/>
    <lineage>
        <taxon>Bacteria</taxon>
        <taxon>Bacillati</taxon>
        <taxon>Chloroflexota</taxon>
        <taxon>Chloroflexia</taxon>
        <taxon>Chloroflexales</taxon>
        <taxon>Chloroflexineae</taxon>
        <taxon>Chloroflexaceae</taxon>
        <taxon>Chloroflexus</taxon>
    </lineage>
</organism>
<keyword evidence="3" id="KW-1185">Reference proteome</keyword>
<dbReference type="EMBL" id="CP001337">
    <property type="protein sequence ID" value="ACL26344.1"/>
    <property type="molecule type" value="Genomic_DNA"/>
</dbReference>
<keyword evidence="1" id="KW-0812">Transmembrane</keyword>
<reference evidence="2" key="1">
    <citation type="submission" date="2008-12" db="EMBL/GenBank/DDBJ databases">
        <title>Complete sequence of Chloroflexus aggregans DSM 9485.</title>
        <authorList>
            <consortium name="US DOE Joint Genome Institute"/>
            <person name="Lucas S."/>
            <person name="Copeland A."/>
            <person name="Lapidus A."/>
            <person name="Glavina del Rio T."/>
            <person name="Dalin E."/>
            <person name="Tice H."/>
            <person name="Pitluck S."/>
            <person name="Foster B."/>
            <person name="Larimer F."/>
            <person name="Land M."/>
            <person name="Hauser L."/>
            <person name="Kyrpides N."/>
            <person name="Mikhailova N."/>
            <person name="Bryant D."/>
            <person name="Richardson P."/>
        </authorList>
    </citation>
    <scope>NUCLEOTIDE SEQUENCE</scope>
    <source>
        <strain evidence="2">DSM 9485</strain>
    </source>
</reference>
<feature type="transmembrane region" description="Helical" evidence="1">
    <location>
        <begin position="128"/>
        <end position="150"/>
    </location>
</feature>
<accession>B8G9J1</accession>
<proteinExistence type="predicted"/>
<name>B8G9J1_CHLAD</name>